<feature type="domain" description="SKP1 component dimerisation" evidence="5">
    <location>
        <begin position="121"/>
        <end position="167"/>
    </location>
</feature>
<name>A0AAD8TZ07_LOLMU</name>
<dbReference type="Proteomes" id="UP001231189">
    <property type="component" value="Unassembled WGS sequence"/>
</dbReference>
<keyword evidence="7" id="KW-1185">Reference proteome</keyword>
<gene>
    <name evidence="6" type="ORF">QYE76_013547</name>
</gene>
<comment type="pathway">
    <text evidence="1 4">Protein modification; protein ubiquitination.</text>
</comment>
<evidence type="ECO:0000259" key="5">
    <source>
        <dbReference type="Pfam" id="PF01466"/>
    </source>
</evidence>
<proteinExistence type="inferred from homology"/>
<evidence type="ECO:0000313" key="6">
    <source>
        <dbReference type="EMBL" id="KAK1696850.1"/>
    </source>
</evidence>
<evidence type="ECO:0000313" key="7">
    <source>
        <dbReference type="Proteomes" id="UP001231189"/>
    </source>
</evidence>
<evidence type="ECO:0000256" key="2">
    <source>
        <dbReference type="ARBA" id="ARBA00009993"/>
    </source>
</evidence>
<protein>
    <recommendedName>
        <fullName evidence="4">SKP1-like protein</fullName>
    </recommendedName>
</protein>
<dbReference type="InterPro" id="IPR016897">
    <property type="entry name" value="SKP1"/>
</dbReference>
<sequence length="184" mass="20465">MAAERFQEKKMVMLRSEDGVEFLLSEAEAISCGTTVYVMIKYDSENHVVIPSNGGGGGEIKCRLARVSVRGDTLSKVIDFSKTHTSFSGSHDALRDCFFAGLDHETLFDLILASEYLQLRGLIDLACQAIAHKIKDKSPREICGIFNINSVFPLPQLDEEEKLAKQSQDQLELEEKALRALDIV</sequence>
<dbReference type="InterPro" id="IPR001232">
    <property type="entry name" value="SKP1-like"/>
</dbReference>
<dbReference type="Pfam" id="PF01466">
    <property type="entry name" value="Skp1"/>
    <property type="match status" value="1"/>
</dbReference>
<dbReference type="AlphaFoldDB" id="A0AAD8TZ07"/>
<dbReference type="SUPFAM" id="SSF81382">
    <property type="entry name" value="Skp1 dimerisation domain-like"/>
    <property type="match status" value="1"/>
</dbReference>
<reference evidence="6" key="1">
    <citation type="submission" date="2023-07" db="EMBL/GenBank/DDBJ databases">
        <title>A chromosome-level genome assembly of Lolium multiflorum.</title>
        <authorList>
            <person name="Chen Y."/>
            <person name="Copetti D."/>
            <person name="Kolliker R."/>
            <person name="Studer B."/>
        </authorList>
    </citation>
    <scope>NUCLEOTIDE SEQUENCE</scope>
    <source>
        <strain evidence="6">02402/16</strain>
        <tissue evidence="6">Leaf</tissue>
    </source>
</reference>
<comment type="function">
    <text evidence="4">Involved in ubiquitination and subsequent proteasomal degradation of target proteins. Together with CUL1, RBX1 and a F-box protein, it forms a SCF E3 ubiquitin ligase complex. The functional specificity of this complex depends on the type of F-box protein. In the SCF complex, it serves as an adapter that links the F-box protein to CUL1.</text>
</comment>
<organism evidence="6 7">
    <name type="scientific">Lolium multiflorum</name>
    <name type="common">Italian ryegrass</name>
    <name type="synonym">Lolium perenne subsp. multiflorum</name>
    <dbReference type="NCBI Taxonomy" id="4521"/>
    <lineage>
        <taxon>Eukaryota</taxon>
        <taxon>Viridiplantae</taxon>
        <taxon>Streptophyta</taxon>
        <taxon>Embryophyta</taxon>
        <taxon>Tracheophyta</taxon>
        <taxon>Spermatophyta</taxon>
        <taxon>Magnoliopsida</taxon>
        <taxon>Liliopsida</taxon>
        <taxon>Poales</taxon>
        <taxon>Poaceae</taxon>
        <taxon>BOP clade</taxon>
        <taxon>Pooideae</taxon>
        <taxon>Poodae</taxon>
        <taxon>Poeae</taxon>
        <taxon>Poeae Chloroplast Group 2 (Poeae type)</taxon>
        <taxon>Loliodinae</taxon>
        <taxon>Loliinae</taxon>
        <taxon>Lolium</taxon>
    </lineage>
</organism>
<dbReference type="InterPro" id="IPR011333">
    <property type="entry name" value="SKP1/BTB/POZ_sf"/>
</dbReference>
<evidence type="ECO:0000256" key="3">
    <source>
        <dbReference type="ARBA" id="ARBA00022786"/>
    </source>
</evidence>
<dbReference type="SMART" id="SM00512">
    <property type="entry name" value="Skp1"/>
    <property type="match status" value="1"/>
</dbReference>
<dbReference type="PANTHER" id="PTHR11165">
    <property type="entry name" value="SKP1"/>
    <property type="match status" value="1"/>
</dbReference>
<dbReference type="InterPro" id="IPR036296">
    <property type="entry name" value="SKP1-like_dim_sf"/>
</dbReference>
<dbReference type="Gene3D" id="3.30.710.10">
    <property type="entry name" value="Potassium Channel Kv1.1, Chain A"/>
    <property type="match status" value="1"/>
</dbReference>
<dbReference type="GO" id="GO:0016567">
    <property type="term" value="P:protein ubiquitination"/>
    <property type="evidence" value="ECO:0007669"/>
    <property type="project" value="UniProtKB-UniRule"/>
</dbReference>
<dbReference type="PIRSF" id="PIRSF028729">
    <property type="entry name" value="E3_ubiquit_lig_SCF_Skp"/>
    <property type="match status" value="1"/>
</dbReference>
<accession>A0AAD8TZ07</accession>
<comment type="similarity">
    <text evidence="2 4">Belongs to the SKP1 family.</text>
</comment>
<dbReference type="GO" id="GO:0009867">
    <property type="term" value="P:jasmonic acid mediated signaling pathway"/>
    <property type="evidence" value="ECO:0007669"/>
    <property type="project" value="UniProtKB-ARBA"/>
</dbReference>
<dbReference type="EMBL" id="JAUUTY010000001">
    <property type="protein sequence ID" value="KAK1696850.1"/>
    <property type="molecule type" value="Genomic_DNA"/>
</dbReference>
<keyword evidence="3 4" id="KW-0833">Ubl conjugation pathway</keyword>
<dbReference type="InterPro" id="IPR016072">
    <property type="entry name" value="Skp1_comp_dimer"/>
</dbReference>
<evidence type="ECO:0000256" key="1">
    <source>
        <dbReference type="ARBA" id="ARBA00004906"/>
    </source>
</evidence>
<evidence type="ECO:0000256" key="4">
    <source>
        <dbReference type="PIRNR" id="PIRNR028729"/>
    </source>
</evidence>
<comment type="subunit">
    <text evidence="4">Part of a SCF (SKP1-cullin-F-box) protein ligase complex.</text>
</comment>
<dbReference type="GO" id="GO:0006511">
    <property type="term" value="P:ubiquitin-dependent protein catabolic process"/>
    <property type="evidence" value="ECO:0007669"/>
    <property type="project" value="InterPro"/>
</dbReference>
<comment type="caution">
    <text evidence="6">The sequence shown here is derived from an EMBL/GenBank/DDBJ whole genome shotgun (WGS) entry which is preliminary data.</text>
</comment>